<keyword evidence="4" id="KW-1185">Reference proteome</keyword>
<dbReference type="EMBL" id="JACOPD010000004">
    <property type="protein sequence ID" value="MBC5680723.1"/>
    <property type="molecule type" value="Genomic_DNA"/>
</dbReference>
<proteinExistence type="predicted"/>
<reference evidence="3 4" key="1">
    <citation type="submission" date="2020-08" db="EMBL/GenBank/DDBJ databases">
        <title>Genome public.</title>
        <authorList>
            <person name="Liu C."/>
            <person name="Sun Q."/>
        </authorList>
    </citation>
    <scope>NUCLEOTIDE SEQUENCE [LARGE SCALE GENOMIC DNA]</scope>
    <source>
        <strain evidence="3 4">NSJ-43</strain>
    </source>
</reference>
<name>A0ABR7FZV9_9FIRM</name>
<evidence type="ECO:0000256" key="1">
    <source>
        <dbReference type="SAM" id="Coils"/>
    </source>
</evidence>
<dbReference type="RefSeq" id="WP_186836699.1">
    <property type="nucleotide sequence ID" value="NZ_JACOPD010000004.1"/>
</dbReference>
<protein>
    <submittedName>
        <fullName evidence="3">Uncharacterized protein</fullName>
    </submittedName>
</protein>
<evidence type="ECO:0000313" key="3">
    <source>
        <dbReference type="EMBL" id="MBC5680723.1"/>
    </source>
</evidence>
<feature type="coiled-coil region" evidence="1">
    <location>
        <begin position="54"/>
        <end position="120"/>
    </location>
</feature>
<comment type="caution">
    <text evidence="3">The sequence shown here is derived from an EMBL/GenBank/DDBJ whole genome shotgun (WGS) entry which is preliminary data.</text>
</comment>
<feature type="region of interest" description="Disordered" evidence="2">
    <location>
        <begin position="245"/>
        <end position="291"/>
    </location>
</feature>
<evidence type="ECO:0000256" key="2">
    <source>
        <dbReference type="SAM" id="MobiDB-lite"/>
    </source>
</evidence>
<evidence type="ECO:0000313" key="4">
    <source>
        <dbReference type="Proteomes" id="UP000628463"/>
    </source>
</evidence>
<accession>A0ABR7FZV9</accession>
<organism evidence="3 4">
    <name type="scientific">Lachnospira hominis</name>
    <name type="common">ex Liu et al. 2021</name>
    <dbReference type="NCBI Taxonomy" id="2763051"/>
    <lineage>
        <taxon>Bacteria</taxon>
        <taxon>Bacillati</taxon>
        <taxon>Bacillota</taxon>
        <taxon>Clostridia</taxon>
        <taxon>Lachnospirales</taxon>
        <taxon>Lachnospiraceae</taxon>
        <taxon>Lachnospira</taxon>
    </lineage>
</organism>
<dbReference type="Proteomes" id="UP000628463">
    <property type="component" value="Unassembled WGS sequence"/>
</dbReference>
<gene>
    <name evidence="3" type="ORF">H8S01_07100</name>
</gene>
<sequence length="337" mass="38135">MISVYKRDSDANSNALSQDTAFNGIKVSTDKRVKSSAKKNSVFAGDLNLSDSTASRIEQKRNGARKQAKKLIQDAWDKDTKALGSIQDMEKDKADKVNEITDLKAKAAYLEKDKKAAVEEYGIDPDSQEQKDLELLEKYQNNKAGVENSHFSEDEVNRLKELQNEPLTDYQKQVLKFNASKNAILQDAGMKEEKVISMHESINLAKLDMLKSQTMIKADDAADAVIDAAEDEIFGMLIADGKEKLDEDAKETQEKADDASQKREEREEKIEENRQERKEQEEILSKDADADKLEQNLSLQKQTDNNITDVQKNIQRMIKEKGLVNEDIKGIEIDLNF</sequence>
<keyword evidence="1" id="KW-0175">Coiled coil</keyword>